<feature type="compositionally biased region" description="Low complexity" evidence="4">
    <location>
        <begin position="345"/>
        <end position="364"/>
    </location>
</feature>
<evidence type="ECO:0000256" key="1">
    <source>
        <dbReference type="ARBA" id="ARBA00008874"/>
    </source>
</evidence>
<protein>
    <submittedName>
        <fullName evidence="6">Kinase-like protein</fullName>
    </submittedName>
</protein>
<feature type="compositionally biased region" description="Acidic residues" evidence="4">
    <location>
        <begin position="405"/>
        <end position="425"/>
    </location>
</feature>
<evidence type="ECO:0000259" key="5">
    <source>
        <dbReference type="PROSITE" id="PS50011"/>
    </source>
</evidence>
<evidence type="ECO:0000256" key="2">
    <source>
        <dbReference type="ARBA" id="ARBA00022741"/>
    </source>
</evidence>
<evidence type="ECO:0000256" key="4">
    <source>
        <dbReference type="SAM" id="MobiDB-lite"/>
    </source>
</evidence>
<dbReference type="SUPFAM" id="SSF56112">
    <property type="entry name" value="Protein kinase-like (PK-like)"/>
    <property type="match status" value="1"/>
</dbReference>
<feature type="domain" description="Protein kinase" evidence="5">
    <location>
        <begin position="567"/>
        <end position="854"/>
    </location>
</feature>
<feature type="region of interest" description="Disordered" evidence="4">
    <location>
        <begin position="202"/>
        <end position="488"/>
    </location>
</feature>
<keyword evidence="3" id="KW-0067">ATP-binding</keyword>
<keyword evidence="6" id="KW-0418">Kinase</keyword>
<dbReference type="Gene3D" id="1.10.510.10">
    <property type="entry name" value="Transferase(Phosphotransferase) domain 1"/>
    <property type="match status" value="1"/>
</dbReference>
<proteinExistence type="inferred from homology"/>
<feature type="compositionally biased region" description="Pro residues" evidence="4">
    <location>
        <begin position="379"/>
        <end position="388"/>
    </location>
</feature>
<accession>A0A165K0Q3</accession>
<sequence>MPQSWAESLAAQGLSEAEIHQLQQRRIQQQQQLANGQPGGPISPVSSLNGHGRLIRAPERQGSLPMSEDPHSSSSYHSPNGSVIMPGLNGYFPSPVTNGHGSRPASPARRGGTPSSPLLSPGATRRAPSPLSQPSVVVARQDSDSPSSGGGRNGVAPRSPAYSEFSRDSSGSLALLSEPPSPAPVAISTVTTVAKRAVAKEIQSPASATASGRDSPASAGSGSGSPARVPGGPFSPVKGPLVNVVTSAASGSRPSTANSPVASRVQPPPSISRPSTAPTSALSPTAHRPPPLKLGLDVSSERLAVQLQRSPDPRDPRGQPAESPTTAILSQLVSQHLPPSPVKPSPSTARPSPQQPSASASRPPGAQHTRSASSISRKPVPPIVPPAPALQRQPSEDESPSALDEWLEGEEEADRIKDNEDEDVISAESVLDAWLNGNNADDSATSPAESPEQQQPSKPFPPASGPPPARPPPPPPRTALPATPGSARHDVPVLRVDTAAPPTASTPPQQRPFPHVTAAQAASLAPAPPAPWLQGSPSTDARPVYLPAELEPLRELIHLNTNARALFGELVLVAQGQYGDVYAVNNGGPPCALKIAPLYIAAPLTPASAATTSAASTPGHHTFDELGNLRAVKVSPKMAMLKHELVYIGRMRHEHVLGMDALYFVDDSLWIKMELMVRSLADLVGLCGELFGDKDGEEFTLREREVARFAADTLEALKYIEILGVAHRDVRSDNLLLNGQGVVKLADFSHAVKRIEGEAFVCRDIVGVAYWRAAEINTGPYDPMRVDVWSLGATVWELMEAEPPFERTKQLAHRWPPLERARGSSTALQDFLHWCSDPPSTRPSAAALLQTPWIKSACSRGQVVELLERARQLEESLALDADEEDEDS</sequence>
<dbReference type="PROSITE" id="PS50011">
    <property type="entry name" value="PROTEIN_KINASE_DOM"/>
    <property type="match status" value="1"/>
</dbReference>
<dbReference type="Proteomes" id="UP000077266">
    <property type="component" value="Unassembled WGS sequence"/>
</dbReference>
<dbReference type="InParanoid" id="A0A165K0Q3"/>
<feature type="compositionally biased region" description="Polar residues" evidence="4">
    <location>
        <begin position="272"/>
        <end position="283"/>
    </location>
</feature>
<keyword evidence="2" id="KW-0547">Nucleotide-binding</keyword>
<feature type="compositionally biased region" description="Polar residues" evidence="4">
    <location>
        <begin position="322"/>
        <end position="334"/>
    </location>
</feature>
<dbReference type="AlphaFoldDB" id="A0A165K0Q3"/>
<feature type="compositionally biased region" description="Polar residues" evidence="4">
    <location>
        <begin position="436"/>
        <end position="455"/>
    </location>
</feature>
<feature type="region of interest" description="Disordered" evidence="4">
    <location>
        <begin position="21"/>
        <end position="185"/>
    </location>
</feature>
<dbReference type="Pfam" id="PF00069">
    <property type="entry name" value="Pkinase"/>
    <property type="match status" value="1"/>
</dbReference>
<dbReference type="EMBL" id="KV425954">
    <property type="protein sequence ID" value="KZV95620.1"/>
    <property type="molecule type" value="Genomic_DNA"/>
</dbReference>
<dbReference type="InterPro" id="IPR051931">
    <property type="entry name" value="PAK3-like"/>
</dbReference>
<feature type="compositionally biased region" description="Low complexity" evidence="4">
    <location>
        <begin position="169"/>
        <end position="178"/>
    </location>
</feature>
<evidence type="ECO:0000256" key="3">
    <source>
        <dbReference type="ARBA" id="ARBA00022840"/>
    </source>
</evidence>
<dbReference type="OrthoDB" id="248923at2759"/>
<reference evidence="6 7" key="1">
    <citation type="journal article" date="2016" name="Mol. Biol. Evol.">
        <title>Comparative Genomics of Early-Diverging Mushroom-Forming Fungi Provides Insights into the Origins of Lignocellulose Decay Capabilities.</title>
        <authorList>
            <person name="Nagy L.G."/>
            <person name="Riley R."/>
            <person name="Tritt A."/>
            <person name="Adam C."/>
            <person name="Daum C."/>
            <person name="Floudas D."/>
            <person name="Sun H."/>
            <person name="Yadav J.S."/>
            <person name="Pangilinan J."/>
            <person name="Larsson K.H."/>
            <person name="Matsuura K."/>
            <person name="Barry K."/>
            <person name="Labutti K."/>
            <person name="Kuo R."/>
            <person name="Ohm R.A."/>
            <person name="Bhattacharya S.S."/>
            <person name="Shirouzu T."/>
            <person name="Yoshinaga Y."/>
            <person name="Martin F.M."/>
            <person name="Grigoriev I.V."/>
            <person name="Hibbett D.S."/>
        </authorList>
    </citation>
    <scope>NUCLEOTIDE SEQUENCE [LARGE SCALE GENOMIC DNA]</scope>
    <source>
        <strain evidence="6 7">HHB12029</strain>
    </source>
</reference>
<keyword evidence="6" id="KW-0808">Transferase</keyword>
<feature type="compositionally biased region" description="Low complexity" evidence="4">
    <location>
        <begin position="63"/>
        <end position="82"/>
    </location>
</feature>
<gene>
    <name evidence="6" type="ORF">EXIGLDRAFT_468450</name>
</gene>
<feature type="compositionally biased region" description="Low complexity" evidence="4">
    <location>
        <begin position="210"/>
        <end position="232"/>
    </location>
</feature>
<evidence type="ECO:0000313" key="6">
    <source>
        <dbReference type="EMBL" id="KZV95620.1"/>
    </source>
</evidence>
<dbReference type="PANTHER" id="PTHR45832:SF22">
    <property type="entry name" value="SERINE_THREONINE-PROTEIN KINASE SAMKA-RELATED"/>
    <property type="match status" value="1"/>
</dbReference>
<feature type="compositionally biased region" description="Polar residues" evidence="4">
    <location>
        <begin position="244"/>
        <end position="261"/>
    </location>
</feature>
<dbReference type="InterPro" id="IPR000719">
    <property type="entry name" value="Prot_kinase_dom"/>
</dbReference>
<keyword evidence="7" id="KW-1185">Reference proteome</keyword>
<name>A0A165K0Q3_EXIGL</name>
<dbReference type="GO" id="GO:0004713">
    <property type="term" value="F:protein tyrosine kinase activity"/>
    <property type="evidence" value="ECO:0007669"/>
    <property type="project" value="InterPro"/>
</dbReference>
<feature type="compositionally biased region" description="Low complexity" evidence="4">
    <location>
        <begin position="21"/>
        <end position="33"/>
    </location>
</feature>
<dbReference type="STRING" id="1314781.A0A165K0Q3"/>
<evidence type="ECO:0000313" key="7">
    <source>
        <dbReference type="Proteomes" id="UP000077266"/>
    </source>
</evidence>
<dbReference type="SMART" id="SM00219">
    <property type="entry name" value="TyrKc"/>
    <property type="match status" value="1"/>
</dbReference>
<dbReference type="InterPro" id="IPR020635">
    <property type="entry name" value="Tyr_kinase_cat_dom"/>
</dbReference>
<dbReference type="GO" id="GO:0005524">
    <property type="term" value="F:ATP binding"/>
    <property type="evidence" value="ECO:0007669"/>
    <property type="project" value="UniProtKB-KW"/>
</dbReference>
<dbReference type="PANTHER" id="PTHR45832">
    <property type="entry name" value="SERINE/THREONINE-PROTEIN KINASE SAMKA-RELATED-RELATED"/>
    <property type="match status" value="1"/>
</dbReference>
<feature type="compositionally biased region" description="Pro residues" evidence="4">
    <location>
        <begin position="458"/>
        <end position="478"/>
    </location>
</feature>
<dbReference type="InterPro" id="IPR011009">
    <property type="entry name" value="Kinase-like_dom_sf"/>
</dbReference>
<organism evidence="6 7">
    <name type="scientific">Exidia glandulosa HHB12029</name>
    <dbReference type="NCBI Taxonomy" id="1314781"/>
    <lineage>
        <taxon>Eukaryota</taxon>
        <taxon>Fungi</taxon>
        <taxon>Dikarya</taxon>
        <taxon>Basidiomycota</taxon>
        <taxon>Agaricomycotina</taxon>
        <taxon>Agaricomycetes</taxon>
        <taxon>Auriculariales</taxon>
        <taxon>Exidiaceae</taxon>
        <taxon>Exidia</taxon>
    </lineage>
</organism>
<comment type="similarity">
    <text evidence="1">Belongs to the protein kinase superfamily. STE Ser/Thr protein kinase family. STE20 subfamily.</text>
</comment>